<dbReference type="Proteomes" id="UP001148662">
    <property type="component" value="Unassembled WGS sequence"/>
</dbReference>
<proteinExistence type="predicted"/>
<accession>A0ACC1TCH2</accession>
<dbReference type="EMBL" id="JANHOG010000117">
    <property type="protein sequence ID" value="KAJ3557984.1"/>
    <property type="molecule type" value="Genomic_DNA"/>
</dbReference>
<name>A0ACC1TCH2_9APHY</name>
<reference evidence="1" key="1">
    <citation type="submission" date="2022-07" db="EMBL/GenBank/DDBJ databases">
        <title>Genome Sequence of Phlebia brevispora.</title>
        <authorList>
            <person name="Buettner E."/>
        </authorList>
    </citation>
    <scope>NUCLEOTIDE SEQUENCE</scope>
    <source>
        <strain evidence="1">MPL23</strain>
    </source>
</reference>
<evidence type="ECO:0000313" key="1">
    <source>
        <dbReference type="EMBL" id="KAJ3557984.1"/>
    </source>
</evidence>
<protein>
    <submittedName>
        <fullName evidence="1">Uncharacterized protein</fullName>
    </submittedName>
</protein>
<gene>
    <name evidence="1" type="ORF">NM688_g1174</name>
</gene>
<organism evidence="1 2">
    <name type="scientific">Phlebia brevispora</name>
    <dbReference type="NCBI Taxonomy" id="194682"/>
    <lineage>
        <taxon>Eukaryota</taxon>
        <taxon>Fungi</taxon>
        <taxon>Dikarya</taxon>
        <taxon>Basidiomycota</taxon>
        <taxon>Agaricomycotina</taxon>
        <taxon>Agaricomycetes</taxon>
        <taxon>Polyporales</taxon>
        <taxon>Meruliaceae</taxon>
        <taxon>Phlebia</taxon>
    </lineage>
</organism>
<evidence type="ECO:0000313" key="2">
    <source>
        <dbReference type="Proteomes" id="UP001148662"/>
    </source>
</evidence>
<keyword evidence="2" id="KW-1185">Reference proteome</keyword>
<sequence length="309" mass="33942">MANEPTIVVNDDVQEQHQLFVISVMTAIIAFNSLALVIVLAYRYDVASSGINTEPVRSIRKILGRICACLASMAVIAAFATQSTKTDSAWAFNIALFMPTVLIVFACQLLLGVMYSQLFKRKAVGIYLLAVIAVPCEYLNLVDEILLRRDTDEGIAFGEIMSAILNGLRARIDWQNNLLCGQATCMAHSQVAFDLTMSLNLADAVLFLLTVTLVPKGDQQRAAQEFRNAVVVGFSIAIWLSFSRMFAFIWHAGVGSWSFLDFALTIGIYELNAALYPAFMVYVALCRLRDSDDDSGEPLVMLQDGPVSA</sequence>
<comment type="caution">
    <text evidence="1">The sequence shown here is derived from an EMBL/GenBank/DDBJ whole genome shotgun (WGS) entry which is preliminary data.</text>
</comment>